<evidence type="ECO:0000256" key="1">
    <source>
        <dbReference type="SAM" id="SignalP"/>
    </source>
</evidence>
<protein>
    <recommendedName>
        <fullName evidence="4">Copper amine oxidase-like N-terminal domain-containing protein</fullName>
    </recommendedName>
</protein>
<feature type="chain" id="PRO_5008340338" description="Copper amine oxidase-like N-terminal domain-containing protein" evidence="1">
    <location>
        <begin position="23"/>
        <end position="95"/>
    </location>
</feature>
<evidence type="ECO:0008006" key="4">
    <source>
        <dbReference type="Google" id="ProtNLM"/>
    </source>
</evidence>
<evidence type="ECO:0000313" key="2">
    <source>
        <dbReference type="EMBL" id="OBR64958.1"/>
    </source>
</evidence>
<keyword evidence="3" id="KW-1185">Reference proteome</keyword>
<gene>
    <name evidence="2" type="ORF">A7K91_05110</name>
</gene>
<dbReference type="Proteomes" id="UP000092024">
    <property type="component" value="Unassembled WGS sequence"/>
</dbReference>
<accession>A0A1A5YHD1</accession>
<reference evidence="2 3" key="1">
    <citation type="submission" date="2016-05" db="EMBL/GenBank/DDBJ databases">
        <title>Paenibacillus oryzae. sp. nov., isolated from the rice root.</title>
        <authorList>
            <person name="Zhang J."/>
            <person name="Zhang X."/>
        </authorList>
    </citation>
    <scope>NUCLEOTIDE SEQUENCE [LARGE SCALE GENOMIC DNA]</scope>
    <source>
        <strain evidence="2 3">1DrF-4</strain>
    </source>
</reference>
<sequence>MKKMIISFVAGAMFATAGTAAATSVIERVTASVRTDYSVELYGQKVTLINASLAYNGSSYFPVIEISELLGKKVGFDSGVIKIKLLEERVHQVHL</sequence>
<evidence type="ECO:0000313" key="3">
    <source>
        <dbReference type="Proteomes" id="UP000092024"/>
    </source>
</evidence>
<dbReference type="OrthoDB" id="2663175at2"/>
<organism evidence="2 3">
    <name type="scientific">Paenibacillus oryzae</name>
    <dbReference type="NCBI Taxonomy" id="1844972"/>
    <lineage>
        <taxon>Bacteria</taxon>
        <taxon>Bacillati</taxon>
        <taxon>Bacillota</taxon>
        <taxon>Bacilli</taxon>
        <taxon>Bacillales</taxon>
        <taxon>Paenibacillaceae</taxon>
        <taxon>Paenibacillus</taxon>
    </lineage>
</organism>
<feature type="signal peptide" evidence="1">
    <location>
        <begin position="1"/>
        <end position="22"/>
    </location>
</feature>
<dbReference type="RefSeq" id="WP_068684164.1">
    <property type="nucleotide sequence ID" value="NZ_LYPA01000064.1"/>
</dbReference>
<proteinExistence type="predicted"/>
<keyword evidence="1" id="KW-0732">Signal</keyword>
<dbReference type="AlphaFoldDB" id="A0A1A5YHD1"/>
<name>A0A1A5YHD1_9BACL</name>
<comment type="caution">
    <text evidence="2">The sequence shown here is derived from an EMBL/GenBank/DDBJ whole genome shotgun (WGS) entry which is preliminary data.</text>
</comment>
<dbReference type="EMBL" id="LYPA01000064">
    <property type="protein sequence ID" value="OBR64958.1"/>
    <property type="molecule type" value="Genomic_DNA"/>
</dbReference>